<name>A0A1I5IAW7_9ACTN</name>
<evidence type="ECO:0000313" key="2">
    <source>
        <dbReference type="Proteomes" id="UP000183642"/>
    </source>
</evidence>
<evidence type="ECO:0000313" key="1">
    <source>
        <dbReference type="EMBL" id="SFO57296.1"/>
    </source>
</evidence>
<dbReference type="AlphaFoldDB" id="A0A1I5IAW7"/>
<dbReference type="Proteomes" id="UP000183642">
    <property type="component" value="Unassembled WGS sequence"/>
</dbReference>
<sequence>MGLYDFEEGALRTVLRCLDESAAPRMAPGRLLVAGWAALPVVAVVTSRAESVVRHMQNSLQMPRLQPSALRV</sequence>
<protein>
    <submittedName>
        <fullName evidence="1">Uncharacterized protein</fullName>
    </submittedName>
</protein>
<dbReference type="EMBL" id="FOWE01000012">
    <property type="protein sequence ID" value="SFO57296.1"/>
    <property type="molecule type" value="Genomic_DNA"/>
</dbReference>
<accession>A0A1I5IAW7</accession>
<keyword evidence="2" id="KW-1185">Reference proteome</keyword>
<reference evidence="2" key="1">
    <citation type="submission" date="2016-10" db="EMBL/GenBank/DDBJ databases">
        <authorList>
            <person name="Varghese N."/>
            <person name="Submissions S."/>
        </authorList>
    </citation>
    <scope>NUCLEOTIDE SEQUENCE [LARGE SCALE GENOMIC DNA]</scope>
    <source>
        <strain evidence="2">DSM 43161</strain>
    </source>
</reference>
<gene>
    <name evidence="1" type="ORF">SAMN05660359_04457</name>
</gene>
<dbReference type="RefSeq" id="WP_075015686.1">
    <property type="nucleotide sequence ID" value="NZ_FOWE01000012.1"/>
</dbReference>
<proteinExistence type="predicted"/>
<organism evidence="1 2">
    <name type="scientific">Geodermatophilus obscurus</name>
    <dbReference type="NCBI Taxonomy" id="1861"/>
    <lineage>
        <taxon>Bacteria</taxon>
        <taxon>Bacillati</taxon>
        <taxon>Actinomycetota</taxon>
        <taxon>Actinomycetes</taxon>
        <taxon>Geodermatophilales</taxon>
        <taxon>Geodermatophilaceae</taxon>
        <taxon>Geodermatophilus</taxon>
    </lineage>
</organism>